<proteinExistence type="predicted"/>
<evidence type="ECO:0000259" key="1">
    <source>
        <dbReference type="Pfam" id="PF07002"/>
    </source>
</evidence>
<sequence length="50" mass="5779">METIVDESSYALSIVIVSVGDVPWADMRKFDDMIPKREFNNIQVSSHFLF</sequence>
<dbReference type="AlphaFoldDB" id="A0A8X7RC86"/>
<dbReference type="GO" id="GO:0016567">
    <property type="term" value="P:protein ubiquitination"/>
    <property type="evidence" value="ECO:0007669"/>
    <property type="project" value="TreeGrafter"/>
</dbReference>
<feature type="domain" description="Copine C-terminal" evidence="1">
    <location>
        <begin position="2"/>
        <end position="33"/>
    </location>
</feature>
<dbReference type="GO" id="GO:0004842">
    <property type="term" value="F:ubiquitin-protein transferase activity"/>
    <property type="evidence" value="ECO:0007669"/>
    <property type="project" value="TreeGrafter"/>
</dbReference>
<dbReference type="GO" id="GO:0005634">
    <property type="term" value="C:nucleus"/>
    <property type="evidence" value="ECO:0007669"/>
    <property type="project" value="TreeGrafter"/>
</dbReference>
<reference evidence="2 3" key="1">
    <citation type="submission" date="2020-02" db="EMBL/GenBank/DDBJ databases">
        <authorList>
            <person name="Ma Q."/>
            <person name="Huang Y."/>
            <person name="Song X."/>
            <person name="Pei D."/>
        </authorList>
    </citation>
    <scope>NUCLEOTIDE SEQUENCE [LARGE SCALE GENOMIC DNA]</scope>
    <source>
        <strain evidence="2">Sxm20200214</strain>
        <tissue evidence="2">Leaf</tissue>
    </source>
</reference>
<accession>A0A8X7RC86</accession>
<dbReference type="OrthoDB" id="5855668at2759"/>
<organism evidence="2 3">
    <name type="scientific">Brassica carinata</name>
    <name type="common">Ethiopian mustard</name>
    <name type="synonym">Abyssinian cabbage</name>
    <dbReference type="NCBI Taxonomy" id="52824"/>
    <lineage>
        <taxon>Eukaryota</taxon>
        <taxon>Viridiplantae</taxon>
        <taxon>Streptophyta</taxon>
        <taxon>Embryophyta</taxon>
        <taxon>Tracheophyta</taxon>
        <taxon>Spermatophyta</taxon>
        <taxon>Magnoliopsida</taxon>
        <taxon>eudicotyledons</taxon>
        <taxon>Gunneridae</taxon>
        <taxon>Pentapetalae</taxon>
        <taxon>rosids</taxon>
        <taxon>malvids</taxon>
        <taxon>Brassicales</taxon>
        <taxon>Brassicaceae</taxon>
        <taxon>Brassiceae</taxon>
        <taxon>Brassica</taxon>
    </lineage>
</organism>
<dbReference type="EMBL" id="JAAMPC010000011">
    <property type="protein sequence ID" value="KAG2282549.1"/>
    <property type="molecule type" value="Genomic_DNA"/>
</dbReference>
<dbReference type="InterPro" id="IPR052079">
    <property type="entry name" value="E3_ligase/Copine_domain"/>
</dbReference>
<dbReference type="Pfam" id="PF07002">
    <property type="entry name" value="Copine"/>
    <property type="match status" value="1"/>
</dbReference>
<gene>
    <name evidence="2" type="ORF">Bca52824_053769</name>
</gene>
<comment type="caution">
    <text evidence="2">The sequence shown here is derived from an EMBL/GenBank/DDBJ whole genome shotgun (WGS) entry which is preliminary data.</text>
</comment>
<evidence type="ECO:0000313" key="2">
    <source>
        <dbReference type="EMBL" id="KAG2282549.1"/>
    </source>
</evidence>
<evidence type="ECO:0000313" key="3">
    <source>
        <dbReference type="Proteomes" id="UP000886595"/>
    </source>
</evidence>
<dbReference type="PANTHER" id="PTHR45751">
    <property type="entry name" value="COPINE FAMILY PROTEIN 1"/>
    <property type="match status" value="1"/>
</dbReference>
<keyword evidence="3" id="KW-1185">Reference proteome</keyword>
<protein>
    <recommendedName>
        <fullName evidence="1">Copine C-terminal domain-containing protein</fullName>
    </recommendedName>
</protein>
<dbReference type="Proteomes" id="UP000886595">
    <property type="component" value="Unassembled WGS sequence"/>
</dbReference>
<dbReference type="PANTHER" id="PTHR45751:SF16">
    <property type="entry name" value="E3 UBIQUITIN-PROTEIN LIGASE RGLG4"/>
    <property type="match status" value="1"/>
</dbReference>
<dbReference type="InterPro" id="IPR010734">
    <property type="entry name" value="Copine_C"/>
</dbReference>
<name>A0A8X7RC86_BRACI</name>